<dbReference type="AlphaFoldDB" id="A0AAX1TUM0"/>
<organism evidence="2 3">
    <name type="scientific">Fusobacterium ulcerans</name>
    <dbReference type="NCBI Taxonomy" id="861"/>
    <lineage>
        <taxon>Bacteria</taxon>
        <taxon>Fusobacteriati</taxon>
        <taxon>Fusobacteriota</taxon>
        <taxon>Fusobacteriia</taxon>
        <taxon>Fusobacteriales</taxon>
        <taxon>Fusobacteriaceae</taxon>
        <taxon>Fusobacterium</taxon>
    </lineage>
</organism>
<sequence length="116" mass="13279">MREKILYFMISCVFAIVTTSSAAPNTSQPVFRETTTDRLFEAGQGNSEKNYVILTLEKVKMESRLAPKEDIFWSDVFFKTEGSSVPGIKTELIEKTIGVRADYTILSRYKERVLRN</sequence>
<dbReference type="Proteomes" id="UP000249008">
    <property type="component" value="Chromosome 1"/>
</dbReference>
<dbReference type="EMBL" id="LS483487">
    <property type="protein sequence ID" value="SQI99884.1"/>
    <property type="molecule type" value="Genomic_DNA"/>
</dbReference>
<evidence type="ECO:0000313" key="3">
    <source>
        <dbReference type="Proteomes" id="UP000249008"/>
    </source>
</evidence>
<accession>A0AAX1TUM0</accession>
<feature type="chain" id="PRO_5043298124" evidence="1">
    <location>
        <begin position="23"/>
        <end position="116"/>
    </location>
</feature>
<dbReference type="GeneID" id="78454886"/>
<evidence type="ECO:0000313" key="2">
    <source>
        <dbReference type="EMBL" id="SQI99884.1"/>
    </source>
</evidence>
<reference evidence="2 3" key="1">
    <citation type="submission" date="2018-06" db="EMBL/GenBank/DDBJ databases">
        <authorList>
            <consortium name="Pathogen Informatics"/>
            <person name="Doyle S."/>
        </authorList>
    </citation>
    <scope>NUCLEOTIDE SEQUENCE [LARGE SCALE GENOMIC DNA]</scope>
    <source>
        <strain evidence="2 3">NCTC12112</strain>
    </source>
</reference>
<evidence type="ECO:0000256" key="1">
    <source>
        <dbReference type="SAM" id="SignalP"/>
    </source>
</evidence>
<dbReference type="RefSeq" id="WP_005979102.1">
    <property type="nucleotide sequence ID" value="NZ_CABKNW010000004.1"/>
</dbReference>
<dbReference type="KEGG" id="ful:C4N20_08695"/>
<gene>
    <name evidence="2" type="ORF">NCTC12112_00290</name>
</gene>
<feature type="signal peptide" evidence="1">
    <location>
        <begin position="1"/>
        <end position="22"/>
    </location>
</feature>
<keyword evidence="1" id="KW-0732">Signal</keyword>
<proteinExistence type="predicted"/>
<protein>
    <submittedName>
        <fullName evidence="2">Uncharacterized protein</fullName>
    </submittedName>
</protein>
<name>A0AAX1TUM0_9FUSO</name>